<keyword evidence="4 8" id="KW-0106">Calcium</keyword>
<dbReference type="PROSITE" id="PS50268">
    <property type="entry name" value="CADHERIN_2"/>
    <property type="match status" value="7"/>
</dbReference>
<keyword evidence="7" id="KW-0325">Glycoprotein</keyword>
<dbReference type="SUPFAM" id="SSF49313">
    <property type="entry name" value="Cadherin-like"/>
    <property type="match status" value="6"/>
</dbReference>
<dbReference type="PRINTS" id="PR00205">
    <property type="entry name" value="CADHERIN"/>
</dbReference>
<evidence type="ECO:0000256" key="4">
    <source>
        <dbReference type="ARBA" id="ARBA00022837"/>
    </source>
</evidence>
<keyword evidence="5 10" id="KW-1133">Transmembrane helix</keyword>
<feature type="region of interest" description="Disordered" evidence="9">
    <location>
        <begin position="980"/>
        <end position="1020"/>
    </location>
</feature>
<evidence type="ECO:0000256" key="5">
    <source>
        <dbReference type="ARBA" id="ARBA00022989"/>
    </source>
</evidence>
<feature type="domain" description="Cadherin" evidence="11">
    <location>
        <begin position="46"/>
        <end position="154"/>
    </location>
</feature>
<feature type="compositionally biased region" description="Polar residues" evidence="9">
    <location>
        <begin position="1009"/>
        <end position="1020"/>
    </location>
</feature>
<reference evidence="12 13" key="1">
    <citation type="submission" date="2021-04" db="EMBL/GenBank/DDBJ databases">
        <authorList>
            <person name="Bliznina A."/>
        </authorList>
    </citation>
    <scope>NUCLEOTIDE SEQUENCE [LARGE SCALE GENOMIC DNA]</scope>
</reference>
<evidence type="ECO:0000256" key="1">
    <source>
        <dbReference type="ARBA" id="ARBA00004167"/>
    </source>
</evidence>
<feature type="compositionally biased region" description="Basic and acidic residues" evidence="9">
    <location>
        <begin position="982"/>
        <end position="1003"/>
    </location>
</feature>
<feature type="compositionally biased region" description="Polar residues" evidence="9">
    <location>
        <begin position="935"/>
        <end position="947"/>
    </location>
</feature>
<evidence type="ECO:0000313" key="13">
    <source>
        <dbReference type="Proteomes" id="UP001158576"/>
    </source>
</evidence>
<sequence length="1020" mass="113701">MLLVTIKSFSELILLNYLLVEQLEITKHRKTRKMRRILHLLATALAGSHLSYSITDGTRLGSYIGNIVQDLAEISLTSSTAIFQVVKGANIVNVTPEGDLRVITDIDRENSELCSKDEPRCSISAEILYRNDNDFKLFYIDLDILDINDNSPVFEKDSIEIHLPENTGVGTKVRLPSATDADSKEFGIERYEISDPARFFSILPLQHPNGKIIPQLVLEQPLDFEKRENHELELVAFDFGGLSSSMKVNVVVDDVNDHSPTFGSEEVSMNLTESIPVGTVIHKLNASDGDRGRYGIITYSFDDGLTDALSRKIFEINSKTGDIAVNSELNYEMQKKHVLYVQAFDGSESALSTVTINIVNVNDNAPQIELSFGRRSDAEGRISEDAPVGTFVAFVRVTDSDKDQQLTVALEDGEDGDFELESIEGSNRYILKTAKELDRERVHLYKLTLRAMDNGSPPLTTTNTKSIKVEDVNDNAPFFQRDMYHVNILENNDVGKSIVSLRATDVDEGVNAEIEYFLGEEDSPYFSLERETGNLVALKSLDAEFLSRHVVQIIAVDKGSPSLRGETSVIINVLDENDNDPVFERLEYDFSFPETTEGGTVIGSVSAIDADTNAQVRYRLGSNSVPFRIHPETGKISLQRSIDADIDKTKYNIEIIAEDKDGRSATASVSILVEDINDNAPALIWPNPDLDVIQVTLDTRVAEKVATIQVRDRDQGANGEVIINQIKPRELFRINSAGEVFLASKLKRSDLGANPILISISDGGSPPLQISSRVNIYVTEEEVTMTASDVQALLPEFKSQSLSLKTSTSQLAFFLVAVFTALVFVVFMVTFYIVIRRRSKSSRNSFPPPPPHNPDYTRCNQSIENPHLFHETQTHKKPGRPLQHKPSATTSPRHSRIENYERVKWQVELTSSNHPHTQCTIENSFHSDSGRESASDGTNENPQLQQVPLSSPKSTHSSLTSARPTFSTFMDESDLESVTIVESEREVQKIWPSLEKKTPEKRKPPIHPRSNSINNSSLKK</sequence>
<evidence type="ECO:0000259" key="11">
    <source>
        <dbReference type="PROSITE" id="PS50268"/>
    </source>
</evidence>
<dbReference type="PANTHER" id="PTHR24028:SF146">
    <property type="entry name" value="CADHERIN 96CB, ISOFORM D-RELATED"/>
    <property type="match status" value="1"/>
</dbReference>
<evidence type="ECO:0000256" key="2">
    <source>
        <dbReference type="ARBA" id="ARBA00022692"/>
    </source>
</evidence>
<feature type="domain" description="Cadherin" evidence="11">
    <location>
        <begin position="374"/>
        <end position="479"/>
    </location>
</feature>
<feature type="domain" description="Cadherin" evidence="11">
    <location>
        <begin position="584"/>
        <end position="683"/>
    </location>
</feature>
<evidence type="ECO:0000256" key="9">
    <source>
        <dbReference type="SAM" id="MobiDB-lite"/>
    </source>
</evidence>
<feature type="domain" description="Cadherin" evidence="11">
    <location>
        <begin position="480"/>
        <end position="583"/>
    </location>
</feature>
<dbReference type="Proteomes" id="UP001158576">
    <property type="component" value="Chromosome 2"/>
</dbReference>
<protein>
    <submittedName>
        <fullName evidence="12">Oidioi.mRNA.OKI2018_I69.chr2.g5952.t1.cds</fullName>
    </submittedName>
</protein>
<gene>
    <name evidence="12" type="ORF">OKIOD_LOCUS14717</name>
</gene>
<feature type="domain" description="Cadherin" evidence="11">
    <location>
        <begin position="687"/>
        <end position="797"/>
    </location>
</feature>
<dbReference type="InterPro" id="IPR020894">
    <property type="entry name" value="Cadherin_CS"/>
</dbReference>
<dbReference type="Pfam" id="PF00028">
    <property type="entry name" value="Cadherin"/>
    <property type="match status" value="5"/>
</dbReference>
<dbReference type="Gene3D" id="2.60.40.60">
    <property type="entry name" value="Cadherins"/>
    <property type="match status" value="7"/>
</dbReference>
<name>A0ABN7T3P4_OIKDI</name>
<feature type="transmembrane region" description="Helical" evidence="10">
    <location>
        <begin position="811"/>
        <end position="835"/>
    </location>
</feature>
<evidence type="ECO:0000313" key="12">
    <source>
        <dbReference type="EMBL" id="CAG5111672.1"/>
    </source>
</evidence>
<dbReference type="InterPro" id="IPR002126">
    <property type="entry name" value="Cadherin-like_dom"/>
</dbReference>
<dbReference type="CDD" id="cd11304">
    <property type="entry name" value="Cadherin_repeat"/>
    <property type="match status" value="6"/>
</dbReference>
<dbReference type="InterPro" id="IPR015919">
    <property type="entry name" value="Cadherin-like_sf"/>
</dbReference>
<proteinExistence type="predicted"/>
<feature type="compositionally biased region" description="Polar residues" evidence="9">
    <location>
        <begin position="914"/>
        <end position="927"/>
    </location>
</feature>
<dbReference type="EMBL" id="OU015567">
    <property type="protein sequence ID" value="CAG5111672.1"/>
    <property type="molecule type" value="Genomic_DNA"/>
</dbReference>
<evidence type="ECO:0000256" key="6">
    <source>
        <dbReference type="ARBA" id="ARBA00023136"/>
    </source>
</evidence>
<feature type="domain" description="Cadherin" evidence="11">
    <location>
        <begin position="263"/>
        <end position="368"/>
    </location>
</feature>
<keyword evidence="6 10" id="KW-0472">Membrane</keyword>
<evidence type="ECO:0000256" key="3">
    <source>
        <dbReference type="ARBA" id="ARBA00022737"/>
    </source>
</evidence>
<dbReference type="PANTHER" id="PTHR24028">
    <property type="entry name" value="CADHERIN-87A"/>
    <property type="match status" value="1"/>
</dbReference>
<dbReference type="InterPro" id="IPR050174">
    <property type="entry name" value="Protocadherin/Cadherin-CA"/>
</dbReference>
<feature type="compositionally biased region" description="Low complexity" evidence="9">
    <location>
        <begin position="948"/>
        <end position="961"/>
    </location>
</feature>
<feature type="domain" description="Cadherin" evidence="11">
    <location>
        <begin position="155"/>
        <end position="262"/>
    </location>
</feature>
<keyword evidence="2 10" id="KW-0812">Transmembrane</keyword>
<organism evidence="12 13">
    <name type="scientific">Oikopleura dioica</name>
    <name type="common">Tunicate</name>
    <dbReference type="NCBI Taxonomy" id="34765"/>
    <lineage>
        <taxon>Eukaryota</taxon>
        <taxon>Metazoa</taxon>
        <taxon>Chordata</taxon>
        <taxon>Tunicata</taxon>
        <taxon>Appendicularia</taxon>
        <taxon>Copelata</taxon>
        <taxon>Oikopleuridae</taxon>
        <taxon>Oikopleura</taxon>
    </lineage>
</organism>
<keyword evidence="3" id="KW-0677">Repeat</keyword>
<dbReference type="PROSITE" id="PS00232">
    <property type="entry name" value="CADHERIN_1"/>
    <property type="match status" value="5"/>
</dbReference>
<evidence type="ECO:0000256" key="8">
    <source>
        <dbReference type="PROSITE-ProRule" id="PRU00043"/>
    </source>
</evidence>
<evidence type="ECO:0000256" key="10">
    <source>
        <dbReference type="SAM" id="Phobius"/>
    </source>
</evidence>
<feature type="region of interest" description="Disordered" evidence="9">
    <location>
        <begin position="914"/>
        <end position="965"/>
    </location>
</feature>
<evidence type="ECO:0000256" key="7">
    <source>
        <dbReference type="ARBA" id="ARBA00023180"/>
    </source>
</evidence>
<feature type="region of interest" description="Disordered" evidence="9">
    <location>
        <begin position="841"/>
        <end position="897"/>
    </location>
</feature>
<comment type="subcellular location">
    <subcellularLocation>
        <location evidence="1">Membrane</location>
        <topology evidence="1">Single-pass membrane protein</topology>
    </subcellularLocation>
</comment>
<keyword evidence="13" id="KW-1185">Reference proteome</keyword>
<dbReference type="SMART" id="SM00112">
    <property type="entry name" value="CA"/>
    <property type="match status" value="6"/>
</dbReference>
<accession>A0ABN7T3P4</accession>